<evidence type="ECO:0000259" key="9">
    <source>
        <dbReference type="Pfam" id="PF12320"/>
    </source>
</evidence>
<dbReference type="GO" id="GO:0008408">
    <property type="term" value="F:3'-5' exonuclease activity"/>
    <property type="evidence" value="ECO:0007669"/>
    <property type="project" value="InterPro"/>
</dbReference>
<evidence type="ECO:0000259" key="8">
    <source>
        <dbReference type="Pfam" id="PF00149"/>
    </source>
</evidence>
<dbReference type="InterPro" id="IPR050535">
    <property type="entry name" value="DNA_Repair-Maintenance_Comp"/>
</dbReference>
<dbReference type="Proteomes" id="UP000183639">
    <property type="component" value="Unassembled WGS sequence"/>
</dbReference>
<evidence type="ECO:0000256" key="4">
    <source>
        <dbReference type="ARBA" id="ARBA00022722"/>
    </source>
</evidence>
<comment type="similarity">
    <text evidence="1 7">Belongs to the SbcD family.</text>
</comment>
<keyword evidence="7" id="KW-0255">Endonuclease</keyword>
<evidence type="ECO:0000313" key="10">
    <source>
        <dbReference type="EMBL" id="SFH65518.1"/>
    </source>
</evidence>
<reference evidence="10 11" key="1">
    <citation type="submission" date="2016-10" db="EMBL/GenBank/DDBJ databases">
        <authorList>
            <person name="de Groot N.N."/>
        </authorList>
    </citation>
    <scope>NUCLEOTIDE SEQUENCE [LARGE SCALE GENOMIC DNA]</scope>
    <source>
        <strain evidence="10 11">Z108</strain>
    </source>
</reference>
<comment type="subunit">
    <text evidence="2 7">Heterodimer of SbcC and SbcD.</text>
</comment>
<dbReference type="InterPro" id="IPR004843">
    <property type="entry name" value="Calcineurin-like_PHP"/>
</dbReference>
<dbReference type="RefSeq" id="WP_075441601.1">
    <property type="nucleotide sequence ID" value="NZ_FOQK01000001.1"/>
</dbReference>
<keyword evidence="7" id="KW-0233">DNA recombination</keyword>
<feature type="domain" description="Calcineurin-like phosphoesterase" evidence="8">
    <location>
        <begin position="1"/>
        <end position="228"/>
    </location>
</feature>
<evidence type="ECO:0000256" key="5">
    <source>
        <dbReference type="ARBA" id="ARBA00022801"/>
    </source>
</evidence>
<keyword evidence="4 7" id="KW-0540">Nuclease</keyword>
<dbReference type="InterPro" id="IPR026843">
    <property type="entry name" value="SbcD_C"/>
</dbReference>
<dbReference type="InterPro" id="IPR004593">
    <property type="entry name" value="SbcD"/>
</dbReference>
<evidence type="ECO:0000256" key="7">
    <source>
        <dbReference type="RuleBase" id="RU363069"/>
    </source>
</evidence>
<evidence type="ECO:0000313" key="11">
    <source>
        <dbReference type="Proteomes" id="UP000183639"/>
    </source>
</evidence>
<dbReference type="SUPFAM" id="SSF56300">
    <property type="entry name" value="Metallo-dependent phosphatases"/>
    <property type="match status" value="1"/>
</dbReference>
<dbReference type="GO" id="GO:0006310">
    <property type="term" value="P:DNA recombination"/>
    <property type="evidence" value="ECO:0007669"/>
    <property type="project" value="UniProtKB-KW"/>
</dbReference>
<proteinExistence type="inferred from homology"/>
<dbReference type="CDD" id="cd00840">
    <property type="entry name" value="MPP_Mre11_N"/>
    <property type="match status" value="1"/>
</dbReference>
<gene>
    <name evidence="7" type="primary">sbcD</name>
    <name evidence="10" type="ORF">SAMN04487861_101214</name>
</gene>
<dbReference type="AlphaFoldDB" id="A0A1I3BT54"/>
<feature type="domain" description="Nuclease SbcCD subunit D C-terminal" evidence="9">
    <location>
        <begin position="279"/>
        <end position="363"/>
    </location>
</feature>
<dbReference type="InterPro" id="IPR029052">
    <property type="entry name" value="Metallo-depent_PP-like"/>
</dbReference>
<dbReference type="GO" id="GO:0004519">
    <property type="term" value="F:endonuclease activity"/>
    <property type="evidence" value="ECO:0007669"/>
    <property type="project" value="UniProtKB-KW"/>
</dbReference>
<evidence type="ECO:0000256" key="6">
    <source>
        <dbReference type="ARBA" id="ARBA00022839"/>
    </source>
</evidence>
<dbReference type="GO" id="GO:0006260">
    <property type="term" value="P:DNA replication"/>
    <property type="evidence" value="ECO:0007669"/>
    <property type="project" value="UniProtKB-KW"/>
</dbReference>
<evidence type="ECO:0000256" key="1">
    <source>
        <dbReference type="ARBA" id="ARBA00010555"/>
    </source>
</evidence>
<keyword evidence="5 7" id="KW-0378">Hydrolase</keyword>
<organism evidence="10 11">
    <name type="scientific">Selenomonas ruminantium</name>
    <dbReference type="NCBI Taxonomy" id="971"/>
    <lineage>
        <taxon>Bacteria</taxon>
        <taxon>Bacillati</taxon>
        <taxon>Bacillota</taxon>
        <taxon>Negativicutes</taxon>
        <taxon>Selenomonadales</taxon>
        <taxon>Selenomonadaceae</taxon>
        <taxon>Selenomonas</taxon>
    </lineage>
</organism>
<name>A0A1I3BT54_SELRU</name>
<keyword evidence="6 7" id="KW-0269">Exonuclease</keyword>
<dbReference type="Pfam" id="PF12320">
    <property type="entry name" value="SbcD_C"/>
    <property type="match status" value="1"/>
</dbReference>
<dbReference type="Pfam" id="PF00149">
    <property type="entry name" value="Metallophos"/>
    <property type="match status" value="1"/>
</dbReference>
<dbReference type="Gene3D" id="3.60.21.10">
    <property type="match status" value="1"/>
</dbReference>
<protein>
    <recommendedName>
        <fullName evidence="3 7">Nuclease SbcCD subunit D</fullName>
    </recommendedName>
</protein>
<dbReference type="PANTHER" id="PTHR30337">
    <property type="entry name" value="COMPONENT OF ATP-DEPENDENT DSDNA EXONUCLEASE"/>
    <property type="match status" value="1"/>
</dbReference>
<sequence length="383" mass="42937">MRFFHLSDLHIGLKLMNHDLAEDQEHILQEIVRLAEERQPDAIVIAGDIYDKAVPSAEAVARFDRFVTALARRVPQAEIMMISGNHDSAERVNVFRQVLARQHIHMIGRPPALPAETIAKVTLTDEYGPVNFYLLPFVKPSMVKLITGTDKDGNNFSYDEAVHRLILREELAEQERNVLVSHQFYLSTGKDDTIERSASELVTVGNIDSVQGDILNRFDYAALGHIHKAQRLNGRDCCRYCGTPLACSFSEEGQQKGVIEVELGAKGDVATTVLPLKPLRQVRTIKDTLANVLAQPSGDYVSITLTDADDYLAGDTRDRLMACFPHLLHVGRENREQADYPLEREMAVQLSPFDLCRDFLQDMDAEEETLLASVINEVQEAGK</sequence>
<dbReference type="EMBL" id="FOQK01000001">
    <property type="protein sequence ID" value="SFH65518.1"/>
    <property type="molecule type" value="Genomic_DNA"/>
</dbReference>
<comment type="function">
    <text evidence="7">SbcCD cleaves DNA hairpin structures. These structures can inhibit DNA replication and are intermediates in certain DNA recombination reactions. The complex acts as a 3'-&gt;5' double strand exonuclease that can open hairpins. It also has a 5' single-strand endonuclease activity.</text>
</comment>
<dbReference type="InterPro" id="IPR041796">
    <property type="entry name" value="Mre11_N"/>
</dbReference>
<evidence type="ECO:0000256" key="2">
    <source>
        <dbReference type="ARBA" id="ARBA00011322"/>
    </source>
</evidence>
<dbReference type="PANTHER" id="PTHR30337:SF0">
    <property type="entry name" value="NUCLEASE SBCCD SUBUNIT D"/>
    <property type="match status" value="1"/>
</dbReference>
<accession>A0A1I3BT54</accession>
<evidence type="ECO:0000256" key="3">
    <source>
        <dbReference type="ARBA" id="ARBA00013365"/>
    </source>
</evidence>
<dbReference type="OrthoDB" id="9773856at2"/>
<keyword evidence="7" id="KW-0235">DNA replication</keyword>
<dbReference type="NCBIfam" id="TIGR00619">
    <property type="entry name" value="sbcd"/>
    <property type="match status" value="1"/>
</dbReference>